<dbReference type="EMBL" id="FODH01000005">
    <property type="protein sequence ID" value="SEO19013.1"/>
    <property type="molecule type" value="Genomic_DNA"/>
</dbReference>
<evidence type="ECO:0000256" key="12">
    <source>
        <dbReference type="SAM" id="Phobius"/>
    </source>
</evidence>
<dbReference type="GO" id="GO:0005524">
    <property type="term" value="F:ATP binding"/>
    <property type="evidence" value="ECO:0007669"/>
    <property type="project" value="UniProtKB-KW"/>
</dbReference>
<dbReference type="STRING" id="1333845.SAMN04487895_105327"/>
<protein>
    <recommendedName>
        <fullName evidence="3">histidine kinase</fullName>
        <ecNumber evidence="3">2.7.13.3</ecNumber>
    </recommendedName>
</protein>
<feature type="compositionally biased region" description="Polar residues" evidence="11">
    <location>
        <begin position="57"/>
        <end position="71"/>
    </location>
</feature>
<evidence type="ECO:0000256" key="5">
    <source>
        <dbReference type="ARBA" id="ARBA00022679"/>
    </source>
</evidence>
<dbReference type="GO" id="GO:0000155">
    <property type="term" value="F:phosphorelay sensor kinase activity"/>
    <property type="evidence" value="ECO:0007669"/>
    <property type="project" value="InterPro"/>
</dbReference>
<evidence type="ECO:0000256" key="8">
    <source>
        <dbReference type="ARBA" id="ARBA00022840"/>
    </source>
</evidence>
<keyword evidence="6" id="KW-0547">Nucleotide-binding</keyword>
<evidence type="ECO:0000313" key="15">
    <source>
        <dbReference type="EMBL" id="SEO19013.1"/>
    </source>
</evidence>
<gene>
    <name evidence="14" type="ORF">KP014_12585</name>
    <name evidence="15" type="ORF">SAMN04487895_105327</name>
</gene>
<dbReference type="InterPro" id="IPR003594">
    <property type="entry name" value="HATPase_dom"/>
</dbReference>
<proteinExistence type="predicted"/>
<keyword evidence="8" id="KW-0067">ATP-binding</keyword>
<keyword evidence="7 15" id="KW-0418">Kinase</keyword>
<dbReference type="EMBL" id="CP076607">
    <property type="protein sequence ID" value="QWU17887.1"/>
    <property type="molecule type" value="Genomic_DNA"/>
</dbReference>
<dbReference type="Gene3D" id="1.10.287.130">
    <property type="match status" value="1"/>
</dbReference>
<dbReference type="Proteomes" id="UP000683429">
    <property type="component" value="Chromosome"/>
</dbReference>
<evidence type="ECO:0000256" key="3">
    <source>
        <dbReference type="ARBA" id="ARBA00012438"/>
    </source>
</evidence>
<dbReference type="FunFam" id="1.10.287.130:FF:000001">
    <property type="entry name" value="Two-component sensor histidine kinase"/>
    <property type="match status" value="1"/>
</dbReference>
<dbReference type="InterPro" id="IPR036097">
    <property type="entry name" value="HisK_dim/P_sf"/>
</dbReference>
<dbReference type="InterPro" id="IPR005467">
    <property type="entry name" value="His_kinase_dom"/>
</dbReference>
<comment type="catalytic activity">
    <reaction evidence="1">
        <text>ATP + protein L-histidine = ADP + protein N-phospho-L-histidine.</text>
        <dbReference type="EC" id="2.7.13.3"/>
    </reaction>
</comment>
<keyword evidence="4" id="KW-0597">Phosphoprotein</keyword>
<evidence type="ECO:0000256" key="6">
    <source>
        <dbReference type="ARBA" id="ARBA00022741"/>
    </source>
</evidence>
<evidence type="ECO:0000256" key="11">
    <source>
        <dbReference type="SAM" id="MobiDB-lite"/>
    </source>
</evidence>
<evidence type="ECO:0000313" key="14">
    <source>
        <dbReference type="EMBL" id="QWU17887.1"/>
    </source>
</evidence>
<evidence type="ECO:0000313" key="16">
    <source>
        <dbReference type="Proteomes" id="UP000198809"/>
    </source>
</evidence>
<keyword evidence="12" id="KW-0812">Transmembrane</keyword>
<dbReference type="Proteomes" id="UP000198809">
    <property type="component" value="Unassembled WGS sequence"/>
</dbReference>
<dbReference type="CDD" id="cd00082">
    <property type="entry name" value="HisKA"/>
    <property type="match status" value="1"/>
</dbReference>
<dbReference type="SUPFAM" id="SSF55874">
    <property type="entry name" value="ATPase domain of HSP90 chaperone/DNA topoisomerase II/histidine kinase"/>
    <property type="match status" value="1"/>
</dbReference>
<evidence type="ECO:0000256" key="4">
    <source>
        <dbReference type="ARBA" id="ARBA00022553"/>
    </source>
</evidence>
<dbReference type="Pfam" id="PF00512">
    <property type="entry name" value="HisKA"/>
    <property type="match status" value="1"/>
</dbReference>
<dbReference type="FunFam" id="3.30.565.10:FF:000006">
    <property type="entry name" value="Sensor histidine kinase WalK"/>
    <property type="match status" value="1"/>
</dbReference>
<keyword evidence="12" id="KW-1133">Transmembrane helix</keyword>
<name>A0A1H8MP35_9BACL</name>
<evidence type="ECO:0000256" key="7">
    <source>
        <dbReference type="ARBA" id="ARBA00022777"/>
    </source>
</evidence>
<dbReference type="GO" id="GO:0004721">
    <property type="term" value="F:phosphoprotein phosphatase activity"/>
    <property type="evidence" value="ECO:0007669"/>
    <property type="project" value="TreeGrafter"/>
</dbReference>
<evidence type="ECO:0000256" key="10">
    <source>
        <dbReference type="ARBA" id="ARBA00023136"/>
    </source>
</evidence>
<dbReference type="EC" id="2.7.13.3" evidence="3"/>
<reference evidence="15 16" key="1">
    <citation type="submission" date="2016-10" db="EMBL/GenBank/DDBJ databases">
        <authorList>
            <person name="de Groot N.N."/>
        </authorList>
    </citation>
    <scope>NUCLEOTIDE SEQUENCE [LARGE SCALE GENOMIC DNA]</scope>
    <source>
        <strain evidence="15 16">CGMCC 1.10238</strain>
    </source>
</reference>
<dbReference type="InterPro" id="IPR050351">
    <property type="entry name" value="BphY/WalK/GraS-like"/>
</dbReference>
<evidence type="ECO:0000256" key="2">
    <source>
        <dbReference type="ARBA" id="ARBA00004651"/>
    </source>
</evidence>
<feature type="region of interest" description="Disordered" evidence="11">
    <location>
        <begin position="57"/>
        <end position="78"/>
    </location>
</feature>
<dbReference type="PANTHER" id="PTHR45453:SF1">
    <property type="entry name" value="PHOSPHATE REGULON SENSOR PROTEIN PHOR"/>
    <property type="match status" value="1"/>
</dbReference>
<dbReference type="PANTHER" id="PTHR45453">
    <property type="entry name" value="PHOSPHATE REGULON SENSOR PROTEIN PHOR"/>
    <property type="match status" value="1"/>
</dbReference>
<dbReference type="GO" id="GO:0005886">
    <property type="term" value="C:plasma membrane"/>
    <property type="evidence" value="ECO:0007669"/>
    <property type="project" value="UniProtKB-SubCell"/>
</dbReference>
<dbReference type="GO" id="GO:0016036">
    <property type="term" value="P:cellular response to phosphate starvation"/>
    <property type="evidence" value="ECO:0007669"/>
    <property type="project" value="TreeGrafter"/>
</dbReference>
<dbReference type="PRINTS" id="PR00344">
    <property type="entry name" value="BCTRLSENSOR"/>
</dbReference>
<keyword evidence="17" id="KW-1185">Reference proteome</keyword>
<keyword evidence="10 12" id="KW-0472">Membrane</keyword>
<dbReference type="SMART" id="SM00387">
    <property type="entry name" value="HATPase_c"/>
    <property type="match status" value="1"/>
</dbReference>
<evidence type="ECO:0000256" key="1">
    <source>
        <dbReference type="ARBA" id="ARBA00000085"/>
    </source>
</evidence>
<dbReference type="SMART" id="SM00388">
    <property type="entry name" value="HisKA"/>
    <property type="match status" value="1"/>
</dbReference>
<organism evidence="15 16">
    <name type="scientific">Paenibacillus sophorae</name>
    <dbReference type="NCBI Taxonomy" id="1333845"/>
    <lineage>
        <taxon>Bacteria</taxon>
        <taxon>Bacillati</taxon>
        <taxon>Bacillota</taxon>
        <taxon>Bacilli</taxon>
        <taxon>Bacillales</taxon>
        <taxon>Paenibacillaceae</taxon>
        <taxon>Paenibacillus</taxon>
    </lineage>
</organism>
<dbReference type="InterPro" id="IPR003661">
    <property type="entry name" value="HisK_dim/P_dom"/>
</dbReference>
<dbReference type="InterPro" id="IPR004358">
    <property type="entry name" value="Sig_transdc_His_kin-like_C"/>
</dbReference>
<sequence length="427" mass="48748">MFKQLRNKFLLLNLVIISVMMLIAFTSIYFITSNAVQKDIDMELYKISKSKQKTISNLMSNQPDPDASQHSFDLDAEDPSHETSFSFALLMDRTGSITPFSHYDLGEEFYNSAMNAALSRHSDKGKFKLDDDCWAFVMQPFQDGRVVIFLEITKQEYILTQLIYTFILVAMVMLIIIYLISKFFANKSIKPIKEAFDKQKQFITDASHELKTPLTVINTNVDVLLANSDDHINEHSKWLHYIKTEVERMTHLTNDLLYLTQMDYSEAKVIFSNFNFSETLENVVLTMEAVSFENNISLSYDIEPGLTVYGNSEQIREVIMILLDNALKYTNPRGTVDVTLKKIHNTVILIVTNSGEGITKEHIDKIFDRFYRSDQSRSRAGGGYGLGLAIAKTILEHHGGKISVKSVLNERTSFTVELPLSAEHFPH</sequence>
<dbReference type="OrthoDB" id="9813151at2"/>
<evidence type="ECO:0000256" key="9">
    <source>
        <dbReference type="ARBA" id="ARBA00023012"/>
    </source>
</evidence>
<dbReference type="AlphaFoldDB" id="A0A1H8MP35"/>
<keyword evidence="9" id="KW-0902">Two-component regulatory system</keyword>
<feature type="domain" description="Histidine kinase" evidence="13">
    <location>
        <begin position="205"/>
        <end position="422"/>
    </location>
</feature>
<dbReference type="Gene3D" id="3.30.565.10">
    <property type="entry name" value="Histidine kinase-like ATPase, C-terminal domain"/>
    <property type="match status" value="1"/>
</dbReference>
<feature type="transmembrane region" description="Helical" evidence="12">
    <location>
        <begin position="162"/>
        <end position="180"/>
    </location>
</feature>
<evidence type="ECO:0000313" key="17">
    <source>
        <dbReference type="Proteomes" id="UP000683429"/>
    </source>
</evidence>
<evidence type="ECO:0000259" key="13">
    <source>
        <dbReference type="PROSITE" id="PS50109"/>
    </source>
</evidence>
<dbReference type="SUPFAM" id="SSF47384">
    <property type="entry name" value="Homodimeric domain of signal transducing histidine kinase"/>
    <property type="match status" value="1"/>
</dbReference>
<keyword evidence="5" id="KW-0808">Transferase</keyword>
<reference evidence="14 17" key="2">
    <citation type="submission" date="2021-06" db="EMBL/GenBank/DDBJ databases">
        <title>Whole genome sequence of Paenibacillus sophorae DSM23020 for comparative genomics.</title>
        <authorList>
            <person name="Kim M.-J."/>
            <person name="Lee G."/>
            <person name="Shin J.-H."/>
        </authorList>
    </citation>
    <scope>NUCLEOTIDE SEQUENCE [LARGE SCALE GENOMIC DNA]</scope>
    <source>
        <strain evidence="14 17">DSM 23020</strain>
    </source>
</reference>
<dbReference type="InterPro" id="IPR036890">
    <property type="entry name" value="HATPase_C_sf"/>
</dbReference>
<feature type="transmembrane region" description="Helical" evidence="12">
    <location>
        <begin position="9"/>
        <end position="31"/>
    </location>
</feature>
<dbReference type="PROSITE" id="PS50109">
    <property type="entry name" value="HIS_KIN"/>
    <property type="match status" value="1"/>
</dbReference>
<dbReference type="Pfam" id="PF02518">
    <property type="entry name" value="HATPase_c"/>
    <property type="match status" value="1"/>
</dbReference>
<dbReference type="CDD" id="cd00075">
    <property type="entry name" value="HATPase"/>
    <property type="match status" value="1"/>
</dbReference>
<comment type="subcellular location">
    <subcellularLocation>
        <location evidence="2">Cell membrane</location>
        <topology evidence="2">Multi-pass membrane protein</topology>
    </subcellularLocation>
</comment>
<accession>A0A1H8MP35</accession>
<dbReference type="RefSeq" id="WP_036596396.1">
    <property type="nucleotide sequence ID" value="NZ_CP076607.1"/>
</dbReference>